<dbReference type="PANTHER" id="PTHR34599">
    <property type="entry name" value="PEROXIDASE-RELATED"/>
    <property type="match status" value="1"/>
</dbReference>
<gene>
    <name evidence="2" type="ORF">E6Q60_05725</name>
</gene>
<name>A0A5C7VUL2_9PROT</name>
<dbReference type="SUPFAM" id="SSF48317">
    <property type="entry name" value="Acid phosphatase/Vanadium-dependent haloperoxidase"/>
    <property type="match status" value="1"/>
</dbReference>
<dbReference type="Proteomes" id="UP000321055">
    <property type="component" value="Unassembled WGS sequence"/>
</dbReference>
<keyword evidence="1" id="KW-0732">Signal</keyword>
<dbReference type="EMBL" id="SSFX01000039">
    <property type="protein sequence ID" value="TXI29141.1"/>
    <property type="molecule type" value="Genomic_DNA"/>
</dbReference>
<evidence type="ECO:0000313" key="2">
    <source>
        <dbReference type="EMBL" id="TXI29141.1"/>
    </source>
</evidence>
<feature type="chain" id="PRO_5022850272" evidence="1">
    <location>
        <begin position="25"/>
        <end position="408"/>
    </location>
</feature>
<dbReference type="InterPro" id="IPR036938">
    <property type="entry name" value="PAP2/HPO_sf"/>
</dbReference>
<accession>A0A5C7VUL2</accession>
<dbReference type="InterPro" id="IPR052559">
    <property type="entry name" value="V-haloperoxidase"/>
</dbReference>
<protein>
    <submittedName>
        <fullName evidence="2">PA-phosphatase</fullName>
    </submittedName>
</protein>
<comment type="caution">
    <text evidence="2">The sequence shown here is derived from an EMBL/GenBank/DDBJ whole genome shotgun (WGS) entry which is preliminary data.</text>
</comment>
<dbReference type="Gene3D" id="1.10.606.20">
    <property type="match status" value="1"/>
</dbReference>
<dbReference type="AlphaFoldDB" id="A0A5C7VUL2"/>
<evidence type="ECO:0000313" key="3">
    <source>
        <dbReference type="Proteomes" id="UP000321055"/>
    </source>
</evidence>
<dbReference type="PANTHER" id="PTHR34599:SF1">
    <property type="entry name" value="PHOSPHATIDIC ACID PHOSPHATASE TYPE 2_HALOPEROXIDASE DOMAIN-CONTAINING PROTEIN"/>
    <property type="match status" value="1"/>
</dbReference>
<proteinExistence type="predicted"/>
<feature type="signal peptide" evidence="1">
    <location>
        <begin position="1"/>
        <end position="24"/>
    </location>
</feature>
<reference evidence="2 3" key="1">
    <citation type="submission" date="2018-09" db="EMBL/GenBank/DDBJ databases">
        <title>Metagenome Assembled Genomes from an Advanced Water Purification Facility.</title>
        <authorList>
            <person name="Stamps B.W."/>
            <person name="Spear J.R."/>
        </authorList>
    </citation>
    <scope>NUCLEOTIDE SEQUENCE [LARGE SCALE GENOMIC DNA]</scope>
    <source>
        <strain evidence="2">Bin_54_1</strain>
    </source>
</reference>
<evidence type="ECO:0000256" key="1">
    <source>
        <dbReference type="SAM" id="SignalP"/>
    </source>
</evidence>
<sequence>MNKFQSISTAILFLIMLASPHVIADAVTDWNQRAGDIVVNANIGPLPAERALAIVQTSVYEAVNAITQRYPISDVKLQAAPGASIEAAVAAANRTALTKLMPSRQTEIDSVYHAALTAIADESAKIRGIAVGEEAAAAVLALRIDDGATAGESYRPYTQAGVYVPTVLPEAPQWMYRKPWLMTQPSQFRPGPPPGLESELWARDFNEVKALGSKNSQQRSAEKTEIARFWEEVMPPIYHGIVRSVANMSGREITQNARLFAAVTQASDDALIAVFDAKYHYGFWRPVTAIRNADIDGNEATERDPSWIPFIDTPMHPEYPCAHCIVSGAVGTVLQAEIGDGQTPLLTTTSKAAGGVARSWVKLDDFMQEVASARIYDGVHYRNSGKVGSEMGKQIAQLSAKKYLLQKQ</sequence>
<dbReference type="CDD" id="cd03398">
    <property type="entry name" value="PAP2_haloperoxidase"/>
    <property type="match status" value="1"/>
</dbReference>
<organism evidence="2 3">
    <name type="scientific">Nitrosomonas oligotropha</name>
    <dbReference type="NCBI Taxonomy" id="42354"/>
    <lineage>
        <taxon>Bacteria</taxon>
        <taxon>Pseudomonadati</taxon>
        <taxon>Pseudomonadota</taxon>
        <taxon>Betaproteobacteria</taxon>
        <taxon>Nitrosomonadales</taxon>
        <taxon>Nitrosomonadaceae</taxon>
        <taxon>Nitrosomonas</taxon>
    </lineage>
</organism>